<gene>
    <name evidence="2" type="ORF">RJ641_033975</name>
</gene>
<feature type="transmembrane region" description="Helical" evidence="1">
    <location>
        <begin position="12"/>
        <end position="30"/>
    </location>
</feature>
<keyword evidence="3" id="KW-1185">Reference proteome</keyword>
<dbReference type="EMBL" id="JBAMMX010000007">
    <property type="protein sequence ID" value="KAK6936945.1"/>
    <property type="molecule type" value="Genomic_DNA"/>
</dbReference>
<keyword evidence="1" id="KW-1133">Transmembrane helix</keyword>
<dbReference type="AlphaFoldDB" id="A0AAN8ZJZ0"/>
<keyword evidence="1" id="KW-0812">Transmembrane</keyword>
<evidence type="ECO:0000256" key="1">
    <source>
        <dbReference type="SAM" id="Phobius"/>
    </source>
</evidence>
<reference evidence="2 3" key="1">
    <citation type="submission" date="2023-12" db="EMBL/GenBank/DDBJ databases">
        <title>A high-quality genome assembly for Dillenia turbinata (Dilleniales).</title>
        <authorList>
            <person name="Chanderbali A."/>
        </authorList>
    </citation>
    <scope>NUCLEOTIDE SEQUENCE [LARGE SCALE GENOMIC DNA]</scope>
    <source>
        <strain evidence="2">LSX21</strain>
        <tissue evidence="2">Leaf</tissue>
    </source>
</reference>
<keyword evidence="1" id="KW-0472">Membrane</keyword>
<evidence type="ECO:0000313" key="2">
    <source>
        <dbReference type="EMBL" id="KAK6936945.1"/>
    </source>
</evidence>
<sequence>QNDDYFRKSLETLTFLAICTILLPMFFKLLRDLLIPLRRFHDELHVCEALELLKILMINPFVIPDNSTYPSVIKACGGLRRITDGKILHTHLIKAGILSLDVVVTSSQRRGVLEHSDNLFLLKFAMRESIANL</sequence>
<name>A0AAN8ZJZ0_9MAGN</name>
<feature type="non-terminal residue" evidence="2">
    <location>
        <position position="1"/>
    </location>
</feature>
<organism evidence="2 3">
    <name type="scientific">Dillenia turbinata</name>
    <dbReference type="NCBI Taxonomy" id="194707"/>
    <lineage>
        <taxon>Eukaryota</taxon>
        <taxon>Viridiplantae</taxon>
        <taxon>Streptophyta</taxon>
        <taxon>Embryophyta</taxon>
        <taxon>Tracheophyta</taxon>
        <taxon>Spermatophyta</taxon>
        <taxon>Magnoliopsida</taxon>
        <taxon>eudicotyledons</taxon>
        <taxon>Gunneridae</taxon>
        <taxon>Pentapetalae</taxon>
        <taxon>Dilleniales</taxon>
        <taxon>Dilleniaceae</taxon>
        <taxon>Dillenia</taxon>
    </lineage>
</organism>
<protein>
    <submittedName>
        <fullName evidence="2">Uncharacterized protein</fullName>
    </submittedName>
</protein>
<dbReference type="Proteomes" id="UP001370490">
    <property type="component" value="Unassembled WGS sequence"/>
</dbReference>
<accession>A0AAN8ZJZ0</accession>
<comment type="caution">
    <text evidence="2">The sequence shown here is derived from an EMBL/GenBank/DDBJ whole genome shotgun (WGS) entry which is preliminary data.</text>
</comment>
<evidence type="ECO:0000313" key="3">
    <source>
        <dbReference type="Proteomes" id="UP001370490"/>
    </source>
</evidence>
<proteinExistence type="predicted"/>